<reference evidence="3 4" key="1">
    <citation type="submission" date="2024-08" db="EMBL/GenBank/DDBJ databases">
        <title>Insights into the chromosomal genome structure of Flemingia macrophylla.</title>
        <authorList>
            <person name="Ding Y."/>
            <person name="Zhao Y."/>
            <person name="Bi W."/>
            <person name="Wu M."/>
            <person name="Zhao G."/>
            <person name="Gong Y."/>
            <person name="Li W."/>
            <person name="Zhang P."/>
        </authorList>
    </citation>
    <scope>NUCLEOTIDE SEQUENCE [LARGE SCALE GENOMIC DNA]</scope>
    <source>
        <strain evidence="3">DYQJB</strain>
        <tissue evidence="3">Leaf</tissue>
    </source>
</reference>
<proteinExistence type="predicted"/>
<comment type="caution">
    <text evidence="3">The sequence shown here is derived from an EMBL/GenBank/DDBJ whole genome shotgun (WGS) entry which is preliminary data.</text>
</comment>
<feature type="chain" id="PRO_5044877204" evidence="2">
    <location>
        <begin position="19"/>
        <end position="119"/>
    </location>
</feature>
<keyword evidence="1" id="KW-0812">Transmembrane</keyword>
<keyword evidence="1" id="KW-1133">Transmembrane helix</keyword>
<accession>A0ABD1MH12</accession>
<dbReference type="Proteomes" id="UP001603857">
    <property type="component" value="Unassembled WGS sequence"/>
</dbReference>
<keyword evidence="1" id="KW-0472">Membrane</keyword>
<keyword evidence="2" id="KW-0732">Signal</keyword>
<evidence type="ECO:0000256" key="1">
    <source>
        <dbReference type="SAM" id="Phobius"/>
    </source>
</evidence>
<evidence type="ECO:0000313" key="4">
    <source>
        <dbReference type="Proteomes" id="UP001603857"/>
    </source>
</evidence>
<organism evidence="3 4">
    <name type="scientific">Flemingia macrophylla</name>
    <dbReference type="NCBI Taxonomy" id="520843"/>
    <lineage>
        <taxon>Eukaryota</taxon>
        <taxon>Viridiplantae</taxon>
        <taxon>Streptophyta</taxon>
        <taxon>Embryophyta</taxon>
        <taxon>Tracheophyta</taxon>
        <taxon>Spermatophyta</taxon>
        <taxon>Magnoliopsida</taxon>
        <taxon>eudicotyledons</taxon>
        <taxon>Gunneridae</taxon>
        <taxon>Pentapetalae</taxon>
        <taxon>rosids</taxon>
        <taxon>fabids</taxon>
        <taxon>Fabales</taxon>
        <taxon>Fabaceae</taxon>
        <taxon>Papilionoideae</taxon>
        <taxon>50 kb inversion clade</taxon>
        <taxon>NPAAA clade</taxon>
        <taxon>indigoferoid/millettioid clade</taxon>
        <taxon>Phaseoleae</taxon>
        <taxon>Flemingia</taxon>
    </lineage>
</organism>
<keyword evidence="4" id="KW-1185">Reference proteome</keyword>
<feature type="signal peptide" evidence="2">
    <location>
        <begin position="1"/>
        <end position="18"/>
    </location>
</feature>
<evidence type="ECO:0000256" key="2">
    <source>
        <dbReference type="SAM" id="SignalP"/>
    </source>
</evidence>
<gene>
    <name evidence="3" type="ORF">Fmac_016275</name>
</gene>
<sequence>MAYFWAFVMAKCILIVESNNILSYVRNQNLLSVEYQQHTKIIEAKQHEKILTVVGNQHLLHCPLLIGNAATMRALHNFADSLVIAWDVIMILVTLILLMLDVAVSLDIAVLLSGLALGV</sequence>
<name>A0ABD1MH12_9FABA</name>
<feature type="transmembrane region" description="Helical" evidence="1">
    <location>
        <begin position="88"/>
        <end position="117"/>
    </location>
</feature>
<dbReference type="EMBL" id="JBGMDY010000005">
    <property type="protein sequence ID" value="KAL2335062.1"/>
    <property type="molecule type" value="Genomic_DNA"/>
</dbReference>
<evidence type="ECO:0000313" key="3">
    <source>
        <dbReference type="EMBL" id="KAL2335062.1"/>
    </source>
</evidence>
<protein>
    <submittedName>
        <fullName evidence="3">Uncharacterized protein</fullName>
    </submittedName>
</protein>
<dbReference type="AlphaFoldDB" id="A0ABD1MH12"/>